<protein>
    <submittedName>
        <fullName evidence="2">DUF4214 domain-containing protein</fullName>
    </submittedName>
</protein>
<keyword evidence="3" id="KW-1185">Reference proteome</keyword>
<dbReference type="InterPro" id="IPR038255">
    <property type="entry name" value="PBS_linker_sf"/>
</dbReference>
<dbReference type="EMBL" id="JACTUZ010000005">
    <property type="protein sequence ID" value="MBC9175889.1"/>
    <property type="molecule type" value="Genomic_DNA"/>
</dbReference>
<comment type="caution">
    <text evidence="2">The sequence shown here is derived from an EMBL/GenBank/DDBJ whole genome shotgun (WGS) entry which is preliminary data.</text>
</comment>
<evidence type="ECO:0000313" key="3">
    <source>
        <dbReference type="Proteomes" id="UP000603940"/>
    </source>
</evidence>
<name>A0ABR7R2G3_9PROT</name>
<proteinExistence type="predicted"/>
<dbReference type="Gene3D" id="1.10.3130.20">
    <property type="entry name" value="Phycobilisome linker domain"/>
    <property type="match status" value="1"/>
</dbReference>
<dbReference type="Pfam" id="PF13946">
    <property type="entry name" value="DUF4214"/>
    <property type="match status" value="1"/>
</dbReference>
<sequence>MDTGTQSQANMMDGFMASDEFKARYGADTSTTDFVELLYNNALHRASDRSGKATWVGWLDSGTMTRASTVLGFSESAEHVALTVANVMNEDPSHYGIAFA</sequence>
<reference evidence="2 3" key="1">
    <citation type="journal article" date="2009" name="Int. J. Syst. Evol. Microbiol.">
        <title>Transfer of Teichococcus ludipueritiae and Muricoccus roseus to the genus Roseomonas, as Roseomonas ludipueritiae comb. nov. and Roseomonas rosea comb. nov., respectively, and emended description of the genus Roseomonas.</title>
        <authorList>
            <person name="Sanchez-Porro C."/>
            <person name="Gallego V."/>
            <person name="Busse H.J."/>
            <person name="Kampfer P."/>
            <person name="Ventosa A."/>
        </authorList>
    </citation>
    <scope>NUCLEOTIDE SEQUENCE [LARGE SCALE GENOMIC DNA]</scope>
    <source>
        <strain evidence="2 3">DSM 14915</strain>
    </source>
</reference>
<evidence type="ECO:0000259" key="1">
    <source>
        <dbReference type="Pfam" id="PF13946"/>
    </source>
</evidence>
<organism evidence="2 3">
    <name type="scientific">Pseudoroseomonas ludipueritiae</name>
    <dbReference type="NCBI Taxonomy" id="198093"/>
    <lineage>
        <taxon>Bacteria</taxon>
        <taxon>Pseudomonadati</taxon>
        <taxon>Pseudomonadota</taxon>
        <taxon>Alphaproteobacteria</taxon>
        <taxon>Acetobacterales</taxon>
        <taxon>Acetobacteraceae</taxon>
        <taxon>Pseudoroseomonas</taxon>
    </lineage>
</organism>
<accession>A0ABR7R2G3</accession>
<evidence type="ECO:0000313" key="2">
    <source>
        <dbReference type="EMBL" id="MBC9175889.1"/>
    </source>
</evidence>
<dbReference type="InterPro" id="IPR025282">
    <property type="entry name" value="DUF4214"/>
</dbReference>
<feature type="domain" description="DUF4214" evidence="1">
    <location>
        <begin position="13"/>
        <end position="82"/>
    </location>
</feature>
<gene>
    <name evidence="2" type="ORF">IBL25_02875</name>
</gene>
<dbReference type="Proteomes" id="UP000603940">
    <property type="component" value="Unassembled WGS sequence"/>
</dbReference>